<evidence type="ECO:0000313" key="1">
    <source>
        <dbReference type="EMBL" id="AXG81162.1"/>
    </source>
</evidence>
<keyword evidence="2" id="KW-1185">Reference proteome</keyword>
<accession>A0A345HWT8</accession>
<protein>
    <submittedName>
        <fullName evidence="1">Uncharacterized protein</fullName>
    </submittedName>
</protein>
<gene>
    <name evidence="1" type="ORF">DVK44_29620</name>
</gene>
<dbReference type="Proteomes" id="UP000253868">
    <property type="component" value="Chromosome"/>
</dbReference>
<reference evidence="2" key="1">
    <citation type="submission" date="2018-07" db="EMBL/GenBank/DDBJ databases">
        <authorList>
            <person name="Zhao J."/>
        </authorList>
    </citation>
    <scope>NUCLEOTIDE SEQUENCE [LARGE SCALE GENOMIC DNA]</scope>
    <source>
        <strain evidence="2">GSSD-12</strain>
    </source>
</reference>
<sequence length="149" mass="16298">MEITPEVIARLGKISKSVTYGYVSVQIEFHDTYAWDDPRVPWYLIGRGGNYPQQFTGAPVRDKDVPCNYKNSSGHAAIYLLGAVSAGRQERLTVEDREFLADIRSAVEPATGDAELWRKLGVQLGIGPVRGVEAGHLADLSPGASCRTH</sequence>
<dbReference type="KEGG" id="spad:DVK44_29620"/>
<organism evidence="1 2">
    <name type="scientific">Streptomyces paludis</name>
    <dbReference type="NCBI Taxonomy" id="2282738"/>
    <lineage>
        <taxon>Bacteria</taxon>
        <taxon>Bacillati</taxon>
        <taxon>Actinomycetota</taxon>
        <taxon>Actinomycetes</taxon>
        <taxon>Kitasatosporales</taxon>
        <taxon>Streptomycetaceae</taxon>
        <taxon>Streptomyces</taxon>
    </lineage>
</organism>
<proteinExistence type="predicted"/>
<dbReference type="AlphaFoldDB" id="A0A345HWT8"/>
<evidence type="ECO:0000313" key="2">
    <source>
        <dbReference type="Proteomes" id="UP000253868"/>
    </source>
</evidence>
<name>A0A345HWT8_9ACTN</name>
<dbReference type="RefSeq" id="WP_114663703.1">
    <property type="nucleotide sequence ID" value="NZ_CP031194.1"/>
</dbReference>
<dbReference type="EMBL" id="CP031194">
    <property type="protein sequence ID" value="AXG81162.1"/>
    <property type="molecule type" value="Genomic_DNA"/>
</dbReference>